<feature type="compositionally biased region" description="Acidic residues" evidence="1">
    <location>
        <begin position="218"/>
        <end position="227"/>
    </location>
</feature>
<accession>A0A0C3QCQ9</accession>
<dbReference type="EMBL" id="KN823090">
    <property type="protein sequence ID" value="KIO23226.1"/>
    <property type="molecule type" value="Genomic_DNA"/>
</dbReference>
<evidence type="ECO:0000313" key="2">
    <source>
        <dbReference type="EMBL" id="KIO23226.1"/>
    </source>
</evidence>
<reference evidence="2 3" key="1">
    <citation type="submission" date="2014-04" db="EMBL/GenBank/DDBJ databases">
        <authorList>
            <consortium name="DOE Joint Genome Institute"/>
            <person name="Kuo A."/>
            <person name="Girlanda M."/>
            <person name="Perotto S."/>
            <person name="Kohler A."/>
            <person name="Nagy L.G."/>
            <person name="Floudas D."/>
            <person name="Copeland A."/>
            <person name="Barry K.W."/>
            <person name="Cichocki N."/>
            <person name="Veneault-Fourrey C."/>
            <person name="LaButti K."/>
            <person name="Lindquist E.A."/>
            <person name="Lipzen A."/>
            <person name="Lundell T."/>
            <person name="Morin E."/>
            <person name="Murat C."/>
            <person name="Sun H."/>
            <person name="Tunlid A."/>
            <person name="Henrissat B."/>
            <person name="Grigoriev I.V."/>
            <person name="Hibbett D.S."/>
            <person name="Martin F."/>
            <person name="Nordberg H.P."/>
            <person name="Cantor M.N."/>
            <person name="Hua S.X."/>
        </authorList>
    </citation>
    <scope>NUCLEOTIDE SEQUENCE [LARGE SCALE GENOMIC DNA]</scope>
    <source>
        <strain evidence="2 3">MUT 4182</strain>
    </source>
</reference>
<name>A0A0C3QCQ9_9AGAM</name>
<gene>
    <name evidence="2" type="ORF">M407DRAFT_27297</name>
</gene>
<proteinExistence type="predicted"/>
<evidence type="ECO:0000256" key="1">
    <source>
        <dbReference type="SAM" id="MobiDB-lite"/>
    </source>
</evidence>
<dbReference type="Proteomes" id="UP000054248">
    <property type="component" value="Unassembled WGS sequence"/>
</dbReference>
<dbReference type="HOGENOM" id="CLU_769857_0_0_1"/>
<dbReference type="AlphaFoldDB" id="A0A0C3QCQ9"/>
<keyword evidence="3" id="KW-1185">Reference proteome</keyword>
<sequence length="360" mass="40644">MDTIIVELSEFNEHKGRILGEHFWINVFKKIQVEDKQKSSKLYLCPLGNYLELEKQRWRETKVDPDWFKKPWNPNKNSMVNMPYPKTRWCDLPEHHGIDEFCGKIPVSLFPEEEAARAKSEEQPMEKKELSAMTTPGAERWNTAKGEKTRIPTERVRPTIDPASRPQPKQPITRTYRKVETVTTEQSMRAVLVPPMPKHLTLGENGLPNLEPEHFDWFEDVEDEDDAAEWRQQEPPNWELSQLSMEEQRSPAVAPSDNGWNEAPSWDDESEAAGPVASSSNAPEQNPPPPSPPPAAKAQAWQRKSQPARNAWASAAGGPKSKPSPAQSNKSSDTEWQTPGKGKGNESNATGIGRGKQRMG</sequence>
<feature type="compositionally biased region" description="Pro residues" evidence="1">
    <location>
        <begin position="285"/>
        <end position="295"/>
    </location>
</feature>
<protein>
    <submittedName>
        <fullName evidence="2">Uncharacterized protein</fullName>
    </submittedName>
</protein>
<feature type="compositionally biased region" description="Polar residues" evidence="1">
    <location>
        <begin position="324"/>
        <end position="337"/>
    </location>
</feature>
<evidence type="ECO:0000313" key="3">
    <source>
        <dbReference type="Proteomes" id="UP000054248"/>
    </source>
</evidence>
<dbReference type="OrthoDB" id="3243413at2759"/>
<reference evidence="3" key="2">
    <citation type="submission" date="2015-01" db="EMBL/GenBank/DDBJ databases">
        <title>Evolutionary Origins and Diversification of the Mycorrhizal Mutualists.</title>
        <authorList>
            <consortium name="DOE Joint Genome Institute"/>
            <consortium name="Mycorrhizal Genomics Consortium"/>
            <person name="Kohler A."/>
            <person name="Kuo A."/>
            <person name="Nagy L.G."/>
            <person name="Floudas D."/>
            <person name="Copeland A."/>
            <person name="Barry K.W."/>
            <person name="Cichocki N."/>
            <person name="Veneault-Fourrey C."/>
            <person name="LaButti K."/>
            <person name="Lindquist E.A."/>
            <person name="Lipzen A."/>
            <person name="Lundell T."/>
            <person name="Morin E."/>
            <person name="Murat C."/>
            <person name="Riley R."/>
            <person name="Ohm R."/>
            <person name="Sun H."/>
            <person name="Tunlid A."/>
            <person name="Henrissat B."/>
            <person name="Grigoriev I.V."/>
            <person name="Hibbett D.S."/>
            <person name="Martin F."/>
        </authorList>
    </citation>
    <scope>NUCLEOTIDE SEQUENCE [LARGE SCALE GENOMIC DNA]</scope>
    <source>
        <strain evidence="3">MUT 4182</strain>
    </source>
</reference>
<organism evidence="2 3">
    <name type="scientific">Tulasnella calospora MUT 4182</name>
    <dbReference type="NCBI Taxonomy" id="1051891"/>
    <lineage>
        <taxon>Eukaryota</taxon>
        <taxon>Fungi</taxon>
        <taxon>Dikarya</taxon>
        <taxon>Basidiomycota</taxon>
        <taxon>Agaricomycotina</taxon>
        <taxon>Agaricomycetes</taxon>
        <taxon>Cantharellales</taxon>
        <taxon>Tulasnellaceae</taxon>
        <taxon>Tulasnella</taxon>
    </lineage>
</organism>
<feature type="region of interest" description="Disordered" evidence="1">
    <location>
        <begin position="195"/>
        <end position="360"/>
    </location>
</feature>